<dbReference type="RefSeq" id="WP_186078061.1">
    <property type="nucleotide sequence ID" value="NZ_CAJEWB010000010.1"/>
</dbReference>
<comment type="catalytic activity">
    <reaction evidence="3">
        <text>cytidine(34) in elongator tRNA(Met) + acetate + ATP = N(4)-acetylcytidine(34) in elongator tRNA(Met) + AMP + diphosphate</text>
        <dbReference type="Rhea" id="RHEA:58144"/>
        <dbReference type="Rhea" id="RHEA-COMP:10693"/>
        <dbReference type="Rhea" id="RHEA-COMP:10694"/>
        <dbReference type="ChEBI" id="CHEBI:30089"/>
        <dbReference type="ChEBI" id="CHEBI:30616"/>
        <dbReference type="ChEBI" id="CHEBI:33019"/>
        <dbReference type="ChEBI" id="CHEBI:74900"/>
        <dbReference type="ChEBI" id="CHEBI:82748"/>
        <dbReference type="ChEBI" id="CHEBI:456215"/>
    </reaction>
</comment>
<dbReference type="GO" id="GO:0005737">
    <property type="term" value="C:cytoplasm"/>
    <property type="evidence" value="ECO:0007669"/>
    <property type="project" value="UniProtKB-SubCell"/>
</dbReference>
<feature type="binding site" evidence="3">
    <location>
        <position position="151"/>
    </location>
    <ligand>
        <name>ATP</name>
        <dbReference type="ChEBI" id="CHEBI:30616"/>
    </ligand>
</feature>
<dbReference type="GO" id="GO:0005524">
    <property type="term" value="F:ATP binding"/>
    <property type="evidence" value="ECO:0007669"/>
    <property type="project" value="UniProtKB-KW"/>
</dbReference>
<name>A0A6V7RHN1_9BACL</name>
<dbReference type="HAMAP" id="MF_01539">
    <property type="entry name" value="TmcAL"/>
    <property type="match status" value="1"/>
</dbReference>
<dbReference type="AlphaFoldDB" id="A0A6V7RHN1"/>
<keyword evidence="3" id="KW-0547">Nucleotide-binding</keyword>
<dbReference type="NCBIfam" id="NF010191">
    <property type="entry name" value="PRK13670.1"/>
    <property type="match status" value="1"/>
</dbReference>
<comment type="caution">
    <text evidence="4">The sequence shown here is derived from an EMBL/GenBank/DDBJ whole genome shotgun (WGS) entry which is preliminary data.</text>
</comment>
<comment type="function">
    <text evidence="3">Catalyzes the formation of N(4)-acetylcytidine (ac(4)C) at the wobble position of elongator tRNA(Met), using acetate and ATP as substrates. First activates an acetate ion to form acetyladenylate (Ac-AMP) and then transfers the acetyl group to tRNA to form ac(4)C34.</text>
</comment>
<evidence type="ECO:0000313" key="4">
    <source>
        <dbReference type="EMBL" id="CAD2077105.1"/>
    </source>
</evidence>
<dbReference type="PANTHER" id="PTHR37825:SF1">
    <property type="entry name" value="TRNA(MET) CYTIDINE ACETATE LIGASE"/>
    <property type="match status" value="1"/>
</dbReference>
<dbReference type="Pfam" id="PF05636">
    <property type="entry name" value="HIGH_NTase1"/>
    <property type="match status" value="1"/>
</dbReference>
<proteinExistence type="inferred from homology"/>
<gene>
    <name evidence="3 4" type="primary">tmcAL</name>
    <name evidence="4" type="ORF">JEOPIN946_01409</name>
</gene>
<protein>
    <recommendedName>
        <fullName evidence="3">tRNA(Met) cytidine acetate ligase</fullName>
        <ecNumber evidence="3">6.3.4.-</ecNumber>
    </recommendedName>
</protein>
<comment type="caution">
    <text evidence="3">Lacks conserved residue(s) required for the propagation of feature annotation.</text>
</comment>
<keyword evidence="3" id="KW-0820">tRNA-binding</keyword>
<dbReference type="PANTHER" id="PTHR37825">
    <property type="entry name" value="TRNA(MET) CYTIDINE ACETATE LIGASE"/>
    <property type="match status" value="1"/>
</dbReference>
<feature type="binding site" evidence="3">
    <location>
        <position position="100"/>
    </location>
    <ligand>
        <name>ATP</name>
        <dbReference type="ChEBI" id="CHEBI:30616"/>
    </ligand>
</feature>
<dbReference type="GO" id="GO:0000049">
    <property type="term" value="F:tRNA binding"/>
    <property type="evidence" value="ECO:0007669"/>
    <property type="project" value="UniProtKB-KW"/>
</dbReference>
<comment type="similarity">
    <text evidence="3">Belongs to the TmcAL family.</text>
</comment>
<evidence type="ECO:0000313" key="5">
    <source>
        <dbReference type="Proteomes" id="UP000588186"/>
    </source>
</evidence>
<reference evidence="4 5" key="1">
    <citation type="submission" date="2020-07" db="EMBL/GenBank/DDBJ databases">
        <authorList>
            <person name="Criscuolo A."/>
        </authorList>
    </citation>
    <scope>NUCLEOTIDE SEQUENCE [LARGE SCALE GENOMIC DNA]</scope>
    <source>
        <strain evidence="4">CIP107946</strain>
    </source>
</reference>
<keyword evidence="3" id="KW-0067">ATP-binding</keyword>
<dbReference type="EMBL" id="CAJEWB010000010">
    <property type="protein sequence ID" value="CAD2077105.1"/>
    <property type="molecule type" value="Genomic_DNA"/>
</dbReference>
<dbReference type="Proteomes" id="UP000588186">
    <property type="component" value="Unassembled WGS sequence"/>
</dbReference>
<dbReference type="InterPro" id="IPR014729">
    <property type="entry name" value="Rossmann-like_a/b/a_fold"/>
</dbReference>
<evidence type="ECO:0000256" key="1">
    <source>
        <dbReference type="ARBA" id="ARBA00022598"/>
    </source>
</evidence>
<dbReference type="InterPro" id="IPR008513">
    <property type="entry name" value="tRNA(Met)_cyd_acetate_ligase"/>
</dbReference>
<sequence length="378" mass="42833">MKILSLITEYNPLHNGHIYHIKKSKELVDPDVTIAIMSGNFTQRGELAIINKFDRAKEVIKHVDLVIELPLINAISYADDFAIGAIKMAMELGTTDICFGSESGDIDAFKEALKSEREVNQGELKSLIKSGISYPRAIESLTYNTLLSEPNNTLGISYLRAIETLGAGITPHTIKRKGSGFHDAHDAANDFQSATGLRKLLKNKEEQTAEKYMPYRLARKIITRGVVDNEIIFDTLKTIILRSTPDELKTIYTMTEGLENRLIEYIKQANTYEEFLTLIKTKRYTWTRLSRLLIYVLLNVTAYDVEERDLPTAVRVLAMNVTGQYYLSTLKGKQVFTNINKKTSTYFKDEIKATAIYNTLTGTTMNDFNTPVIIHRRV</sequence>
<dbReference type="Gene3D" id="3.40.50.620">
    <property type="entry name" value="HUPs"/>
    <property type="match status" value="1"/>
</dbReference>
<evidence type="ECO:0000256" key="2">
    <source>
        <dbReference type="ARBA" id="ARBA00022694"/>
    </source>
</evidence>
<organism evidence="4 5">
    <name type="scientific">Phocicoccus pinnipedialis</name>
    <dbReference type="NCBI Taxonomy" id="110845"/>
    <lineage>
        <taxon>Bacteria</taxon>
        <taxon>Bacillati</taxon>
        <taxon>Bacillota</taxon>
        <taxon>Bacilli</taxon>
        <taxon>Bacillales</taxon>
        <taxon>Salinicoccaceae</taxon>
        <taxon>Phocicoccus</taxon>
    </lineage>
</organism>
<comment type="subcellular location">
    <subcellularLocation>
        <location evidence="3">Cytoplasm</location>
    </subcellularLocation>
</comment>
<dbReference type="GO" id="GO:0006400">
    <property type="term" value="P:tRNA modification"/>
    <property type="evidence" value="ECO:0007669"/>
    <property type="project" value="UniProtKB-UniRule"/>
</dbReference>
<dbReference type="EC" id="6.3.4.-" evidence="3"/>
<accession>A0A6V7RHN1</accession>
<keyword evidence="5" id="KW-1185">Reference proteome</keyword>
<keyword evidence="3" id="KW-0963">Cytoplasm</keyword>
<feature type="binding site" evidence="3">
    <location>
        <begin position="7"/>
        <end position="20"/>
    </location>
    <ligand>
        <name>ATP</name>
        <dbReference type="ChEBI" id="CHEBI:30616"/>
    </ligand>
</feature>
<keyword evidence="2 3" id="KW-0819">tRNA processing</keyword>
<evidence type="ECO:0000256" key="3">
    <source>
        <dbReference type="HAMAP-Rule" id="MF_01539"/>
    </source>
</evidence>
<dbReference type="SUPFAM" id="SSF52374">
    <property type="entry name" value="Nucleotidylyl transferase"/>
    <property type="match status" value="1"/>
</dbReference>
<keyword evidence="3" id="KW-0694">RNA-binding</keyword>
<keyword evidence="1 3" id="KW-0436">Ligase</keyword>
<feature type="binding site" evidence="3">
    <location>
        <position position="176"/>
    </location>
    <ligand>
        <name>ATP</name>
        <dbReference type="ChEBI" id="CHEBI:30616"/>
    </ligand>
</feature>
<dbReference type="GO" id="GO:0016879">
    <property type="term" value="F:ligase activity, forming carbon-nitrogen bonds"/>
    <property type="evidence" value="ECO:0007669"/>
    <property type="project" value="UniProtKB-UniRule"/>
</dbReference>